<dbReference type="Proteomes" id="UP000252124">
    <property type="component" value="Unassembled WGS sequence"/>
</dbReference>
<sequence>MISGTVTCLLSSTDSNNINCLRPLSTFVRINLKSYFCPLINLTFINYVFIKKEQILAFIPSYKSIPFQREETLYRSHLIIIIFRLSHNMSLD</sequence>
<dbReference type="EMBL" id="QNRM01000018">
    <property type="protein sequence ID" value="RBP12966.1"/>
    <property type="molecule type" value="Genomic_DNA"/>
</dbReference>
<proteinExistence type="predicted"/>
<name>A0ABX9G2P5_9BURK</name>
<organism evidence="1 2">
    <name type="scientific">Achromobacter marplatensis</name>
    <dbReference type="NCBI Taxonomy" id="470868"/>
    <lineage>
        <taxon>Bacteria</taxon>
        <taxon>Pseudomonadati</taxon>
        <taxon>Pseudomonadota</taxon>
        <taxon>Betaproteobacteria</taxon>
        <taxon>Burkholderiales</taxon>
        <taxon>Alcaligenaceae</taxon>
        <taxon>Achromobacter</taxon>
    </lineage>
</organism>
<evidence type="ECO:0000313" key="2">
    <source>
        <dbReference type="Proteomes" id="UP000252124"/>
    </source>
</evidence>
<accession>A0ABX9G2P5</accession>
<gene>
    <name evidence="1" type="ORF">DFP87_1184</name>
</gene>
<protein>
    <submittedName>
        <fullName evidence="1">Uncharacterized protein</fullName>
    </submittedName>
</protein>
<evidence type="ECO:0000313" key="1">
    <source>
        <dbReference type="EMBL" id="RBP12966.1"/>
    </source>
</evidence>
<comment type="caution">
    <text evidence="1">The sequence shown here is derived from an EMBL/GenBank/DDBJ whole genome shotgun (WGS) entry which is preliminary data.</text>
</comment>
<keyword evidence="2" id="KW-1185">Reference proteome</keyword>
<reference evidence="1 2" key="1">
    <citation type="submission" date="2018-06" db="EMBL/GenBank/DDBJ databases">
        <title>Genomic Encyclopedia of Type Strains, Phase III (KMG-III): the genomes of soil and plant-associated and newly described type strains.</title>
        <authorList>
            <person name="Whitman W."/>
        </authorList>
    </citation>
    <scope>NUCLEOTIDE SEQUENCE [LARGE SCALE GENOMIC DNA]</scope>
    <source>
        <strain evidence="1 2">CECT 7342</strain>
    </source>
</reference>